<keyword evidence="4 7" id="KW-1133">Transmembrane helix</keyword>
<dbReference type="Pfam" id="PF02653">
    <property type="entry name" value="BPD_transp_2"/>
    <property type="match status" value="1"/>
</dbReference>
<evidence type="ECO:0000256" key="3">
    <source>
        <dbReference type="ARBA" id="ARBA00022692"/>
    </source>
</evidence>
<feature type="region of interest" description="Disordered" evidence="6">
    <location>
        <begin position="1"/>
        <end position="20"/>
    </location>
</feature>
<dbReference type="OrthoDB" id="9808136at2"/>
<dbReference type="GO" id="GO:0022857">
    <property type="term" value="F:transmembrane transporter activity"/>
    <property type="evidence" value="ECO:0007669"/>
    <property type="project" value="InterPro"/>
</dbReference>
<feature type="transmembrane region" description="Helical" evidence="7">
    <location>
        <begin position="66"/>
        <end position="85"/>
    </location>
</feature>
<reference evidence="8" key="1">
    <citation type="journal article" date="2014" name="Int. J. Syst. Evol. Microbiol.">
        <title>Complete genome sequence of Corynebacterium casei LMG S-19264T (=DSM 44701T), isolated from a smear-ripened cheese.</title>
        <authorList>
            <consortium name="US DOE Joint Genome Institute (JGI-PGF)"/>
            <person name="Walter F."/>
            <person name="Albersmeier A."/>
            <person name="Kalinowski J."/>
            <person name="Ruckert C."/>
        </authorList>
    </citation>
    <scope>NUCLEOTIDE SEQUENCE</scope>
    <source>
        <strain evidence="8">CGMCC 1.14988</strain>
    </source>
</reference>
<dbReference type="AlphaFoldDB" id="A0A8J3ACB3"/>
<feature type="transmembrane region" description="Helical" evidence="7">
    <location>
        <begin position="145"/>
        <end position="166"/>
    </location>
</feature>
<organism evidence="8 9">
    <name type="scientific">Egicoccus halophilus</name>
    <dbReference type="NCBI Taxonomy" id="1670830"/>
    <lineage>
        <taxon>Bacteria</taxon>
        <taxon>Bacillati</taxon>
        <taxon>Actinomycetota</taxon>
        <taxon>Nitriliruptoria</taxon>
        <taxon>Egicoccales</taxon>
        <taxon>Egicoccaceae</taxon>
        <taxon>Egicoccus</taxon>
    </lineage>
</organism>
<feature type="compositionally biased region" description="Polar residues" evidence="6">
    <location>
        <begin position="1"/>
        <end position="17"/>
    </location>
</feature>
<feature type="transmembrane region" description="Helical" evidence="7">
    <location>
        <begin position="186"/>
        <end position="206"/>
    </location>
</feature>
<feature type="transmembrane region" description="Helical" evidence="7">
    <location>
        <begin position="92"/>
        <end position="109"/>
    </location>
</feature>
<accession>A0A8J3ACB3</accession>
<evidence type="ECO:0000313" key="9">
    <source>
        <dbReference type="Proteomes" id="UP000650511"/>
    </source>
</evidence>
<dbReference type="CDD" id="cd06579">
    <property type="entry name" value="TM_PBP1_transp_AraH_like"/>
    <property type="match status" value="1"/>
</dbReference>
<feature type="transmembrane region" description="Helical" evidence="7">
    <location>
        <begin position="237"/>
        <end position="257"/>
    </location>
</feature>
<feature type="transmembrane region" description="Helical" evidence="7">
    <location>
        <begin position="288"/>
        <end position="311"/>
    </location>
</feature>
<keyword evidence="3 7" id="KW-0812">Transmembrane</keyword>
<protein>
    <submittedName>
        <fullName evidence="8">Sugar ABC transporter permease</fullName>
    </submittedName>
</protein>
<evidence type="ECO:0000256" key="4">
    <source>
        <dbReference type="ARBA" id="ARBA00022989"/>
    </source>
</evidence>
<evidence type="ECO:0000256" key="2">
    <source>
        <dbReference type="ARBA" id="ARBA00022475"/>
    </source>
</evidence>
<evidence type="ECO:0000256" key="7">
    <source>
        <dbReference type="SAM" id="Phobius"/>
    </source>
</evidence>
<sequence length="343" mass="34645">MSGTQVRPPQPDATGSSDAGDRARDAMAWLMAGRLPTATAFVLLAIAFAINVVVNDNFLTAFNIRSIMANALPLAAVAVGQTIIVIGRGIDLSIGVTAALASVVTVTLVEPLGLLPAMAVGLATGAACGLVNGVLVGIVRLQPIVATFATSFVWAGLALWVLPPAGSGEAAPRMPQGFTQGFRDTTLGIPNGAWLLLGLVGLWLLLKRTRFLRHVYAVGGDELAAYATGVRVVGVQVLTYVVGGAFAGLAAFAMLANSGSGDALSGGGLTLISIAALVIGGTRLSGGAGGAGGTVVGVLVLQLLSNIVVALRPPTEMRQLIDGLLVIAALALAGLWSNRRGGR</sequence>
<evidence type="ECO:0000256" key="6">
    <source>
        <dbReference type="SAM" id="MobiDB-lite"/>
    </source>
</evidence>
<dbReference type="PANTHER" id="PTHR32196">
    <property type="entry name" value="ABC TRANSPORTER PERMEASE PROTEIN YPHD-RELATED-RELATED"/>
    <property type="match status" value="1"/>
</dbReference>
<keyword evidence="9" id="KW-1185">Reference proteome</keyword>
<comment type="subcellular location">
    <subcellularLocation>
        <location evidence="1">Cell membrane</location>
        <topology evidence="1">Multi-pass membrane protein</topology>
    </subcellularLocation>
</comment>
<dbReference type="Proteomes" id="UP000650511">
    <property type="component" value="Unassembled WGS sequence"/>
</dbReference>
<dbReference type="RefSeq" id="WP_130648433.1">
    <property type="nucleotide sequence ID" value="NZ_BMHA01000001.1"/>
</dbReference>
<name>A0A8J3ACB3_9ACTN</name>
<evidence type="ECO:0000256" key="1">
    <source>
        <dbReference type="ARBA" id="ARBA00004651"/>
    </source>
</evidence>
<reference evidence="8" key="2">
    <citation type="submission" date="2020-09" db="EMBL/GenBank/DDBJ databases">
        <authorList>
            <person name="Sun Q."/>
            <person name="Zhou Y."/>
        </authorList>
    </citation>
    <scope>NUCLEOTIDE SEQUENCE</scope>
    <source>
        <strain evidence="8">CGMCC 1.14988</strain>
    </source>
</reference>
<feature type="transmembrane region" description="Helical" evidence="7">
    <location>
        <begin position="32"/>
        <end position="54"/>
    </location>
</feature>
<dbReference type="EMBL" id="BMHA01000001">
    <property type="protein sequence ID" value="GGI03469.1"/>
    <property type="molecule type" value="Genomic_DNA"/>
</dbReference>
<dbReference type="GO" id="GO:0005886">
    <property type="term" value="C:plasma membrane"/>
    <property type="evidence" value="ECO:0007669"/>
    <property type="project" value="UniProtKB-SubCell"/>
</dbReference>
<evidence type="ECO:0000313" key="8">
    <source>
        <dbReference type="EMBL" id="GGI03469.1"/>
    </source>
</evidence>
<dbReference type="PANTHER" id="PTHR32196:SF72">
    <property type="entry name" value="RIBOSE IMPORT PERMEASE PROTEIN RBSC"/>
    <property type="match status" value="1"/>
</dbReference>
<comment type="caution">
    <text evidence="8">The sequence shown here is derived from an EMBL/GenBank/DDBJ whole genome shotgun (WGS) entry which is preliminary data.</text>
</comment>
<dbReference type="InterPro" id="IPR001851">
    <property type="entry name" value="ABC_transp_permease"/>
</dbReference>
<feature type="transmembrane region" description="Helical" evidence="7">
    <location>
        <begin position="317"/>
        <end position="336"/>
    </location>
</feature>
<feature type="transmembrane region" description="Helical" evidence="7">
    <location>
        <begin position="263"/>
        <end position="281"/>
    </location>
</feature>
<gene>
    <name evidence="8" type="ORF">GCM10011354_04190</name>
</gene>
<keyword evidence="2" id="KW-1003">Cell membrane</keyword>
<feature type="transmembrane region" description="Helical" evidence="7">
    <location>
        <begin position="115"/>
        <end position="138"/>
    </location>
</feature>
<proteinExistence type="predicted"/>
<evidence type="ECO:0000256" key="5">
    <source>
        <dbReference type="ARBA" id="ARBA00023136"/>
    </source>
</evidence>
<keyword evidence="5 7" id="KW-0472">Membrane</keyword>